<evidence type="ECO:0000313" key="2">
    <source>
        <dbReference type="EMBL" id="EGY53134.1"/>
    </source>
</evidence>
<dbReference type="HOGENOM" id="CLU_119517_0_0_4"/>
<dbReference type="Proteomes" id="UP000003019">
    <property type="component" value="Unassembled WGS sequence"/>
</dbReference>
<evidence type="ECO:0000256" key="1">
    <source>
        <dbReference type="SAM" id="MobiDB-lite"/>
    </source>
</evidence>
<organism evidence="2 3">
    <name type="scientific">Neisseria shayeganii 871</name>
    <dbReference type="NCBI Taxonomy" id="1032488"/>
    <lineage>
        <taxon>Bacteria</taxon>
        <taxon>Pseudomonadati</taxon>
        <taxon>Pseudomonadota</taxon>
        <taxon>Betaproteobacteria</taxon>
        <taxon>Neisseriales</taxon>
        <taxon>Neisseriaceae</taxon>
        <taxon>Neisseria</taxon>
    </lineage>
</organism>
<name>G4CG86_9NEIS</name>
<dbReference type="STRING" id="1032488.HMPREF9371_0625"/>
<reference evidence="2 3" key="1">
    <citation type="submission" date="2011-05" db="EMBL/GenBank/DDBJ databases">
        <authorList>
            <person name="Muzny D."/>
            <person name="Qin X."/>
            <person name="Deng J."/>
            <person name="Jiang H."/>
            <person name="Liu Y."/>
            <person name="Qu J."/>
            <person name="Song X.-Z."/>
            <person name="Zhang L."/>
            <person name="Thornton R."/>
            <person name="Coyle M."/>
            <person name="Francisco L."/>
            <person name="Jackson L."/>
            <person name="Javaid M."/>
            <person name="Korchina V."/>
            <person name="Kovar C."/>
            <person name="Mata R."/>
            <person name="Mathew T."/>
            <person name="Ngo R."/>
            <person name="Nguyen L."/>
            <person name="Nguyen N."/>
            <person name="Okwuonu G."/>
            <person name="Ongeri F."/>
            <person name="Pham C."/>
            <person name="Simmons D."/>
            <person name="Wilczek-Boney K."/>
            <person name="Hale W."/>
            <person name="Jakkamsetti A."/>
            <person name="Pham P."/>
            <person name="Ruth R."/>
            <person name="San Lucas F."/>
            <person name="Warren J."/>
            <person name="Zhang J."/>
            <person name="Zhao Z."/>
            <person name="Zhou C."/>
            <person name="Zhu D."/>
            <person name="Lee S."/>
            <person name="Bess C."/>
            <person name="Blankenburg K."/>
            <person name="Forbes L."/>
            <person name="Fu Q."/>
            <person name="Gubbala S."/>
            <person name="Hirani K."/>
            <person name="Jayaseelan J.C."/>
            <person name="Lara F."/>
            <person name="Munidasa M."/>
            <person name="Palculict T."/>
            <person name="Patil S."/>
            <person name="Pu L.-L."/>
            <person name="Saada N."/>
            <person name="Tang L."/>
            <person name="Weissenberger G."/>
            <person name="Zhu Y."/>
            <person name="Hemphill L."/>
            <person name="Shang Y."/>
            <person name="Youmans B."/>
            <person name="Ayvaz T."/>
            <person name="Ross M."/>
            <person name="Santibanez J."/>
            <person name="Aqrawi P."/>
            <person name="Gross S."/>
            <person name="Joshi V."/>
            <person name="Fowler G."/>
            <person name="Nazareth L."/>
            <person name="Reid J."/>
            <person name="Worley K."/>
            <person name="Petrosino J."/>
            <person name="Highlander S."/>
            <person name="Gibbs R."/>
        </authorList>
    </citation>
    <scope>NUCLEOTIDE SEQUENCE [LARGE SCALE GENOMIC DNA]</scope>
    <source>
        <strain evidence="2 3">871</strain>
    </source>
</reference>
<keyword evidence="3" id="KW-1185">Reference proteome</keyword>
<gene>
    <name evidence="2" type="ORF">HMPREF9371_0625</name>
</gene>
<sequence length="176" mass="19330">MANGRCRLHGGKSTGAPKGGKNNLKPGALYSAYYTDEEKQLADGLELESIDAELRLCKIRLNRALKLEAEQEAEALELERLVESPAVVGGIAVTDDPDMPPIQQKTFVRKDYEAIIQRLLGRIESLTATRQRLIAGMLDIELKRNELDAVNGSEAESQPVEVVFQTVDARKPDADA</sequence>
<evidence type="ECO:0000313" key="3">
    <source>
        <dbReference type="Proteomes" id="UP000003019"/>
    </source>
</evidence>
<dbReference type="AlphaFoldDB" id="G4CG86"/>
<accession>G4CG86</accession>
<comment type="caution">
    <text evidence="2">The sequence shown here is derived from an EMBL/GenBank/DDBJ whole genome shotgun (WGS) entry which is preliminary data.</text>
</comment>
<proteinExistence type="predicted"/>
<protein>
    <submittedName>
        <fullName evidence="2">Uncharacterized protein</fullName>
    </submittedName>
</protein>
<feature type="region of interest" description="Disordered" evidence="1">
    <location>
        <begin position="1"/>
        <end position="24"/>
    </location>
</feature>
<feature type="compositionally biased region" description="Basic residues" evidence="1">
    <location>
        <begin position="1"/>
        <end position="10"/>
    </location>
</feature>
<dbReference type="PATRIC" id="fig|1032488.3.peg.567"/>
<dbReference type="EMBL" id="AGAY01000022">
    <property type="protein sequence ID" value="EGY53134.1"/>
    <property type="molecule type" value="Genomic_DNA"/>
</dbReference>